<accession>D5ACK8</accession>
<keyword evidence="2" id="KW-0732">Signal</keyword>
<protein>
    <recommendedName>
        <fullName evidence="4">Ferredoxin-like protein</fullName>
    </recommendedName>
</protein>
<dbReference type="Gene3D" id="3.40.33.10">
    <property type="entry name" value="CAP"/>
    <property type="match status" value="1"/>
</dbReference>
<evidence type="ECO:0008006" key="4">
    <source>
        <dbReference type="Google" id="ProtNLM"/>
    </source>
</evidence>
<evidence type="ECO:0000256" key="2">
    <source>
        <dbReference type="SAM" id="SignalP"/>
    </source>
</evidence>
<dbReference type="EMBL" id="BT123994">
    <property type="protein sequence ID" value="ADE77277.1"/>
    <property type="molecule type" value="mRNA"/>
</dbReference>
<organism evidence="3">
    <name type="scientific">Picea sitchensis</name>
    <name type="common">Sitka spruce</name>
    <name type="synonym">Pinus sitchensis</name>
    <dbReference type="NCBI Taxonomy" id="3332"/>
    <lineage>
        <taxon>Eukaryota</taxon>
        <taxon>Viridiplantae</taxon>
        <taxon>Streptophyta</taxon>
        <taxon>Embryophyta</taxon>
        <taxon>Tracheophyta</taxon>
        <taxon>Spermatophyta</taxon>
        <taxon>Pinopsida</taxon>
        <taxon>Pinidae</taxon>
        <taxon>Conifers I</taxon>
        <taxon>Pinales</taxon>
        <taxon>Pinaceae</taxon>
        <taxon>Picea</taxon>
    </lineage>
</organism>
<feature type="transmembrane region" description="Helical" evidence="1">
    <location>
        <begin position="202"/>
        <end position="222"/>
    </location>
</feature>
<reference evidence="3" key="1">
    <citation type="submission" date="2010-04" db="EMBL/GenBank/DDBJ databases">
        <authorList>
            <person name="Reid K.E."/>
            <person name="Liao N."/>
            <person name="Chan S."/>
            <person name="Docking R."/>
            <person name="Taylor G."/>
            <person name="Moore R."/>
            <person name="Mayo M."/>
            <person name="Munro S."/>
            <person name="King J."/>
            <person name="Yanchuk A."/>
            <person name="Holt R."/>
            <person name="Jones S."/>
            <person name="Marra M."/>
            <person name="Ritland C.E."/>
            <person name="Ritland K."/>
            <person name="Bohlmann J."/>
        </authorList>
    </citation>
    <scope>NUCLEOTIDE SEQUENCE</scope>
    <source>
        <tissue evidence="3">Bud</tissue>
    </source>
</reference>
<evidence type="ECO:0000256" key="1">
    <source>
        <dbReference type="SAM" id="Phobius"/>
    </source>
</evidence>
<feature type="signal peptide" evidence="2">
    <location>
        <begin position="1"/>
        <end position="26"/>
    </location>
</feature>
<dbReference type="PANTHER" id="PTHR34537">
    <property type="entry name" value="OS08G0459300 PROTEIN"/>
    <property type="match status" value="1"/>
</dbReference>
<keyword evidence="1" id="KW-0812">Transmembrane</keyword>
<dbReference type="AlphaFoldDB" id="D5ACK8"/>
<feature type="chain" id="PRO_5003068736" description="Ferredoxin-like protein" evidence="2">
    <location>
        <begin position="27"/>
        <end position="223"/>
    </location>
</feature>
<keyword evidence="1" id="KW-1133">Transmembrane helix</keyword>
<keyword evidence="1" id="KW-0472">Membrane</keyword>
<sequence>MFSSMVFYPLAICISLLVSSLHMVAAHTHVHGNPADELVDIINKNRTAHKSSKLYDNPGLGCMALQYIQAYNGTCDESKSPPEVDITEVFAPDCGVELPTVQTISGRLLACRSHYAKPPEAFSQVLIESKKSLSVLYDGNHTEVGVGLSGTNSDGPYFWCVLFGSGQPNSTFELEGGQALKQKQGCFSGSGVPCSAALMSKVLWSFTGLMVLVAVMGSSCLFL</sequence>
<dbReference type="PANTHER" id="PTHR34537:SF2">
    <property type="entry name" value="FERREDOXIN-LIKE PROTEIN"/>
    <property type="match status" value="1"/>
</dbReference>
<proteinExistence type="evidence at transcript level"/>
<evidence type="ECO:0000313" key="3">
    <source>
        <dbReference type="EMBL" id="ADE77277.1"/>
    </source>
</evidence>
<name>D5ACK8_PICSI</name>
<dbReference type="SUPFAM" id="SSF55797">
    <property type="entry name" value="PR-1-like"/>
    <property type="match status" value="1"/>
</dbReference>
<dbReference type="InterPro" id="IPR035940">
    <property type="entry name" value="CAP_sf"/>
</dbReference>